<dbReference type="GeneID" id="73338019"/>
<evidence type="ECO:0000313" key="3">
    <source>
        <dbReference type="Proteomes" id="UP000830671"/>
    </source>
</evidence>
<gene>
    <name evidence="2" type="ORF">CLUP02_03992</name>
</gene>
<accession>A0A9Q8WDC7</accession>
<dbReference type="Proteomes" id="UP000830671">
    <property type="component" value="Chromosome 2"/>
</dbReference>
<protein>
    <submittedName>
        <fullName evidence="2">Uncharacterized protein</fullName>
    </submittedName>
</protein>
<feature type="compositionally biased region" description="Basic and acidic residues" evidence="1">
    <location>
        <begin position="68"/>
        <end position="87"/>
    </location>
</feature>
<dbReference type="KEGG" id="clup:CLUP02_03992"/>
<dbReference type="RefSeq" id="XP_049140152.1">
    <property type="nucleotide sequence ID" value="XM_049283009.1"/>
</dbReference>
<evidence type="ECO:0000256" key="1">
    <source>
        <dbReference type="SAM" id="MobiDB-lite"/>
    </source>
</evidence>
<feature type="region of interest" description="Disordered" evidence="1">
    <location>
        <begin position="28"/>
        <end position="87"/>
    </location>
</feature>
<feature type="compositionally biased region" description="Polar residues" evidence="1">
    <location>
        <begin position="53"/>
        <end position="67"/>
    </location>
</feature>
<keyword evidence="3" id="KW-1185">Reference proteome</keyword>
<sequence length="764" mass="84308">MDGLDRTGQRNEIKIKLGAASVAGAAKQIGLQMPTPDEPGSKHAAPLRLEVGSGSTLGSSQGRSNLSCRRDCSNDKGQREQKDGKEVPDWINVPGRQIFVLSYPPPTAQDETKAVELTVDRKEVLVVSHPTAVHPAASTVCNVHSYPCRGTGDARGNRPVSTFDFGLAPLEPGMETRWKSVSSSTDADPFLAVLRRRCTSDENDGVGRGRREPRESRLQRAAPHLTAPHLTTLRAYRMCTEDQNISGAPRIRLQSPHVSHIRADHLTLACTTLPLAYLFLDHWMVDRTKYPLLQQMDAASCRKLVGMIANHMRTSFMCYYLYATSSIGVRPLESWSFKPPCVTTQGTYLGVGTACNTPAPPARFGLLRSRPPPAILMVTQGKIGCDSRDLFRGVPFQDTPETKSPKIPRIPQPSWRRTDTRKRAVHAQRSNKSNCIVTGAPRPTLPPTPASGVHYMALVRHFVPAHLISYPPSLHLMAFFDALQLAQLQHVNTCILTQHYLMGQPRHPTTFDIYVQQWQYYHRPKMQSRYPTQLVPLNWSVYEYSVQAYGVPTHHRESGVVPPVPDEQAFGMFATASQSDIPAEKTISPTKLPASGTLSCAIFKPRQPVKLVGVPRSISLIPMPIDSFLGATYLLQRGPFSRQHCPTDDLWMPVWGTLDHQLNHTGLSFADKELAERQCASNTAFLTFSLSITTLARGLPVASSVRRIDQSRPSTPSAVISHSHHLNTTSLPAYSTTAFLYLFTAMPPLLLYTSSGVASPACDL</sequence>
<reference evidence="2" key="1">
    <citation type="journal article" date="2021" name="Mol. Plant Microbe Interact.">
        <title>Complete Genome Sequence of the Plant-Pathogenic Fungus Colletotrichum lupini.</title>
        <authorList>
            <person name="Baroncelli R."/>
            <person name="Pensec F."/>
            <person name="Da Lio D."/>
            <person name="Boufleur T."/>
            <person name="Vicente I."/>
            <person name="Sarrocco S."/>
            <person name="Picot A."/>
            <person name="Baraldi E."/>
            <person name="Sukno S."/>
            <person name="Thon M."/>
            <person name="Le Floch G."/>
        </authorList>
    </citation>
    <scope>NUCLEOTIDE SEQUENCE</scope>
    <source>
        <strain evidence="2">IMI 504893</strain>
    </source>
</reference>
<name>A0A9Q8WDC7_9PEZI</name>
<dbReference type="EMBL" id="CP019474">
    <property type="protein sequence ID" value="UQC78515.1"/>
    <property type="molecule type" value="Genomic_DNA"/>
</dbReference>
<feature type="region of interest" description="Disordered" evidence="1">
    <location>
        <begin position="395"/>
        <end position="430"/>
    </location>
</feature>
<evidence type="ECO:0000313" key="2">
    <source>
        <dbReference type="EMBL" id="UQC78515.1"/>
    </source>
</evidence>
<dbReference type="AlphaFoldDB" id="A0A9Q8WDC7"/>
<proteinExistence type="predicted"/>
<organism evidence="2 3">
    <name type="scientific">Colletotrichum lupini</name>
    <dbReference type="NCBI Taxonomy" id="145971"/>
    <lineage>
        <taxon>Eukaryota</taxon>
        <taxon>Fungi</taxon>
        <taxon>Dikarya</taxon>
        <taxon>Ascomycota</taxon>
        <taxon>Pezizomycotina</taxon>
        <taxon>Sordariomycetes</taxon>
        <taxon>Hypocreomycetidae</taxon>
        <taxon>Glomerellales</taxon>
        <taxon>Glomerellaceae</taxon>
        <taxon>Colletotrichum</taxon>
        <taxon>Colletotrichum acutatum species complex</taxon>
    </lineage>
</organism>